<reference evidence="9 10" key="1">
    <citation type="submission" date="2018-03" db="EMBL/GenBank/DDBJ databases">
        <title>A parallel universe: an anciently diverged bacterial symbiosis in a Hawaiian planthopper (Hemiptera: Cixiidae) reveals rearranged nutritional responsibilities.</title>
        <authorList>
            <person name="Bennett G."/>
            <person name="Mao M."/>
        </authorList>
    </citation>
    <scope>NUCLEOTIDE SEQUENCE [LARGE SCALE GENOMIC DNA]</scope>
    <source>
        <strain evidence="9 10">OLIH</strain>
    </source>
</reference>
<feature type="binding site" evidence="7">
    <location>
        <begin position="188"/>
        <end position="189"/>
    </location>
    <ligand>
        <name>substrate</name>
    </ligand>
</feature>
<keyword evidence="5 7" id="KW-0413">Isomerase</keyword>
<evidence type="ECO:0000256" key="4">
    <source>
        <dbReference type="ARBA" id="ARBA00022984"/>
    </source>
</evidence>
<keyword evidence="10" id="KW-1185">Reference proteome</keyword>
<organism evidence="9 10">
    <name type="scientific">Candidatus Purcelliella pentastirinorum</name>
    <dbReference type="NCBI Taxonomy" id="472834"/>
    <lineage>
        <taxon>Bacteria</taxon>
        <taxon>Pseudomonadati</taxon>
        <taxon>Pseudomonadota</taxon>
        <taxon>Gammaproteobacteria</taxon>
        <taxon>Enterobacterales</taxon>
        <taxon>Enterobacteriaceae</taxon>
        <taxon>Candidatus Purcelliella</taxon>
    </lineage>
</organism>
<dbReference type="Pfam" id="PF01177">
    <property type="entry name" value="Asp_Glu_race"/>
    <property type="match status" value="1"/>
</dbReference>
<evidence type="ECO:0000313" key="9">
    <source>
        <dbReference type="EMBL" id="AXN02298.1"/>
    </source>
</evidence>
<evidence type="ECO:0000256" key="8">
    <source>
        <dbReference type="SAM" id="Phobius"/>
    </source>
</evidence>
<dbReference type="EMBL" id="CP028374">
    <property type="protein sequence ID" value="AXN02298.1"/>
    <property type="molecule type" value="Genomic_DNA"/>
</dbReference>
<dbReference type="Gene3D" id="3.40.50.1860">
    <property type="match status" value="2"/>
</dbReference>
<comment type="similarity">
    <text evidence="7">Belongs to the aspartate/glutamate racemases family.</text>
</comment>
<evidence type="ECO:0000256" key="3">
    <source>
        <dbReference type="ARBA" id="ARBA00022960"/>
    </source>
</evidence>
<feature type="binding site" evidence="7">
    <location>
        <begin position="43"/>
        <end position="44"/>
    </location>
    <ligand>
        <name>substrate</name>
    </ligand>
</feature>
<dbReference type="GO" id="GO:0008881">
    <property type="term" value="F:glutamate racemase activity"/>
    <property type="evidence" value="ECO:0007669"/>
    <property type="project" value="UniProtKB-UniRule"/>
</dbReference>
<keyword evidence="8" id="KW-0472">Membrane</keyword>
<dbReference type="GO" id="GO:0008360">
    <property type="term" value="P:regulation of cell shape"/>
    <property type="evidence" value="ECO:0007669"/>
    <property type="project" value="UniProtKB-KW"/>
</dbReference>
<evidence type="ECO:0000256" key="1">
    <source>
        <dbReference type="ARBA" id="ARBA00001602"/>
    </source>
</evidence>
<dbReference type="UniPathway" id="UPA00219"/>
<evidence type="ECO:0000313" key="10">
    <source>
        <dbReference type="Proteomes" id="UP000256856"/>
    </source>
</evidence>
<sequence>MKNIQYILIFDSGIGGLYIYKKVSEKLPNYNYLYFFDNIFFPYSEKSEGFIIFNTLRIIRSIMKSYLLSLIVIACNTVSTMMLSLLRSLIDIPIVGVVPSIELAVSLTNNGIIGLIATKNTVSCLYIKKLVKKFSNRYKFYLLGSTELVHIAQNKIYGFDISFDKIVFILKFFTDMLKLPDVIILGCTHYSFLLLELGEIFGPKIKLIDSSLVFVNRVCSVIKNNSYFCSYLYPFNKVLCLKIDSSLLNIFTLLKKYGFIELEQLYF</sequence>
<dbReference type="NCBIfam" id="TIGR00067">
    <property type="entry name" value="glut_race"/>
    <property type="match status" value="1"/>
</dbReference>
<dbReference type="InterPro" id="IPR015942">
    <property type="entry name" value="Asp/Glu/hydantoin_racemase"/>
</dbReference>
<dbReference type="GO" id="GO:0009252">
    <property type="term" value="P:peptidoglycan biosynthetic process"/>
    <property type="evidence" value="ECO:0007669"/>
    <property type="project" value="UniProtKB-UniRule"/>
</dbReference>
<dbReference type="PANTHER" id="PTHR21198">
    <property type="entry name" value="GLUTAMATE RACEMASE"/>
    <property type="match status" value="1"/>
</dbReference>
<feature type="active site" description="Proton donor/acceptor" evidence="7">
    <location>
        <position position="75"/>
    </location>
</feature>
<comment type="pathway">
    <text evidence="7">Cell wall biogenesis; peptidoglycan biosynthesis.</text>
</comment>
<dbReference type="InterPro" id="IPR001920">
    <property type="entry name" value="Asp/Glu_race"/>
</dbReference>
<dbReference type="SUPFAM" id="SSF53681">
    <property type="entry name" value="Aspartate/glutamate racemase"/>
    <property type="match status" value="2"/>
</dbReference>
<dbReference type="RefSeq" id="WP_115956126.1">
    <property type="nucleotide sequence ID" value="NZ_CP028374.1"/>
</dbReference>
<evidence type="ECO:0000256" key="2">
    <source>
        <dbReference type="ARBA" id="ARBA00013090"/>
    </source>
</evidence>
<dbReference type="AlphaFoldDB" id="A0A346DZZ3"/>
<evidence type="ECO:0000256" key="7">
    <source>
        <dbReference type="HAMAP-Rule" id="MF_00258"/>
    </source>
</evidence>
<feature type="transmembrane region" description="Helical" evidence="8">
    <location>
        <begin position="66"/>
        <end position="86"/>
    </location>
</feature>
<feature type="active site" description="Proton donor/acceptor" evidence="7">
    <location>
        <position position="187"/>
    </location>
</feature>
<keyword evidence="3 7" id="KW-0133">Cell shape</keyword>
<dbReference type="GO" id="GO:0071555">
    <property type="term" value="P:cell wall organization"/>
    <property type="evidence" value="ECO:0007669"/>
    <property type="project" value="UniProtKB-KW"/>
</dbReference>
<comment type="function">
    <text evidence="7">Provides the (R)-glutamate required for cell wall biosynthesis.</text>
</comment>
<gene>
    <name evidence="7" type="primary">murI</name>
    <name evidence="9" type="ORF">C9I82_334</name>
</gene>
<dbReference type="Proteomes" id="UP000256856">
    <property type="component" value="Chromosome"/>
</dbReference>
<keyword evidence="8" id="KW-0812">Transmembrane</keyword>
<name>A0A346DZZ3_9ENTR</name>
<keyword evidence="8" id="KW-1133">Transmembrane helix</keyword>
<dbReference type="PROSITE" id="PS00924">
    <property type="entry name" value="ASP_GLU_RACEMASE_2"/>
    <property type="match status" value="1"/>
</dbReference>
<dbReference type="OrthoDB" id="9801055at2"/>
<evidence type="ECO:0000256" key="6">
    <source>
        <dbReference type="ARBA" id="ARBA00023316"/>
    </source>
</evidence>
<proteinExistence type="inferred from homology"/>
<dbReference type="InterPro" id="IPR004391">
    <property type="entry name" value="Glu_race"/>
</dbReference>
<accession>A0A346DZZ3</accession>
<keyword evidence="4 7" id="KW-0573">Peptidoglycan synthesis</keyword>
<keyword evidence="6 7" id="KW-0961">Cell wall biogenesis/degradation</keyword>
<feature type="binding site" evidence="7">
    <location>
        <begin position="11"/>
        <end position="12"/>
    </location>
    <ligand>
        <name>substrate</name>
    </ligand>
</feature>
<dbReference type="EC" id="5.1.1.3" evidence="2 7"/>
<evidence type="ECO:0000256" key="5">
    <source>
        <dbReference type="ARBA" id="ARBA00023235"/>
    </source>
</evidence>
<dbReference type="KEGG" id="ppet:C9I82_334"/>
<dbReference type="PANTHER" id="PTHR21198:SF2">
    <property type="entry name" value="GLUTAMATE RACEMASE"/>
    <property type="match status" value="1"/>
</dbReference>
<comment type="catalytic activity">
    <reaction evidence="1 7">
        <text>L-glutamate = D-glutamate</text>
        <dbReference type="Rhea" id="RHEA:12813"/>
        <dbReference type="ChEBI" id="CHEBI:29985"/>
        <dbReference type="ChEBI" id="CHEBI:29986"/>
        <dbReference type="EC" id="5.1.1.3"/>
    </reaction>
</comment>
<dbReference type="InterPro" id="IPR033134">
    <property type="entry name" value="Asp/Glu_racemase_AS_2"/>
</dbReference>
<protein>
    <recommendedName>
        <fullName evidence="2 7">Glutamate racemase</fullName>
        <ecNumber evidence="2 7">5.1.1.3</ecNumber>
    </recommendedName>
</protein>
<dbReference type="HAMAP" id="MF_00258">
    <property type="entry name" value="Glu_racemase"/>
    <property type="match status" value="1"/>
</dbReference>
<feature type="binding site" evidence="7">
    <location>
        <begin position="76"/>
        <end position="77"/>
    </location>
    <ligand>
        <name>substrate</name>
    </ligand>
</feature>